<feature type="binding site" evidence="9">
    <location>
        <position position="9"/>
    </location>
    <ligand>
        <name>a divalent metal cation</name>
        <dbReference type="ChEBI" id="CHEBI:60240"/>
    </ligand>
</feature>
<dbReference type="GO" id="GO:0008253">
    <property type="term" value="F:5'-nucleotidase activity"/>
    <property type="evidence" value="ECO:0007669"/>
    <property type="project" value="UniProtKB-UniRule"/>
</dbReference>
<keyword evidence="5 9" id="KW-0963">Cytoplasm</keyword>
<dbReference type="HAMAP" id="MF_00060">
    <property type="entry name" value="SurE"/>
    <property type="match status" value="1"/>
</dbReference>
<dbReference type="FunFam" id="3.40.1210.10:FF:000001">
    <property type="entry name" value="5'/3'-nucleotidase SurE"/>
    <property type="match status" value="1"/>
</dbReference>
<sequence>MTTILVTNDDGVFSPGLLALKQALTSIADVMVLAPERNWSASSHIKTMHKPLRIQKVTLADGSVAYSSSGSPTDCVALAMGGAVEIIPDMVVAGVNAGYNLGIDVTYSGTVACAMEAVIKGAPGIAVSASFFEEEDADAAAVRRRAGEVACAIVQYVMRNSLPEYTLLNVNVPASPLAGVRLTRMGRRHYDASEVEQRRDPYGRPYYWLGGSRPIDEEDPDTDVGAIRHGYVSVTPISLDMTHYAFLEALRAKQPAFSLDGIGVK</sequence>
<evidence type="ECO:0000256" key="9">
    <source>
        <dbReference type="HAMAP-Rule" id="MF_00060"/>
    </source>
</evidence>
<evidence type="ECO:0000256" key="7">
    <source>
        <dbReference type="ARBA" id="ARBA00022741"/>
    </source>
</evidence>
<evidence type="ECO:0000256" key="2">
    <source>
        <dbReference type="ARBA" id="ARBA00001946"/>
    </source>
</evidence>
<comment type="function">
    <text evidence="9">Nucleotidase that shows phosphatase activity on nucleoside 5'-monophosphates.</text>
</comment>
<dbReference type="NCBIfam" id="NF001490">
    <property type="entry name" value="PRK00346.1-4"/>
    <property type="match status" value="1"/>
</dbReference>
<comment type="subcellular location">
    <subcellularLocation>
        <location evidence="3 9">Cytoplasm</location>
    </subcellularLocation>
</comment>
<feature type="domain" description="Survival protein SurE-like phosphatase/nucleotidase" evidence="10">
    <location>
        <begin position="4"/>
        <end position="191"/>
    </location>
</feature>
<dbReference type="EMBL" id="AP012337">
    <property type="protein sequence ID" value="BAL99575.1"/>
    <property type="molecule type" value="Genomic_DNA"/>
</dbReference>
<reference evidence="11 12" key="1">
    <citation type="submission" date="2012-02" db="EMBL/GenBank/DDBJ databases">
        <title>Complete genome sequence of Caldilinea aerophila DSM 14535 (= NBRC 102666).</title>
        <authorList>
            <person name="Oguchi A."/>
            <person name="Hosoyama A."/>
            <person name="Sekine M."/>
            <person name="Fukai R."/>
            <person name="Kato Y."/>
            <person name="Nakamura S."/>
            <person name="Hanada S."/>
            <person name="Yamazaki S."/>
            <person name="Fujita N."/>
        </authorList>
    </citation>
    <scope>NUCLEOTIDE SEQUENCE [LARGE SCALE GENOMIC DNA]</scope>
    <source>
        <strain evidence="12">DSM 14535 / JCM 11387 / NBRC 104270 / STL-6-O1</strain>
    </source>
</reference>
<evidence type="ECO:0000313" key="11">
    <source>
        <dbReference type="EMBL" id="BAL99575.1"/>
    </source>
</evidence>
<accession>I0I2T8</accession>
<comment type="similarity">
    <text evidence="4 9">Belongs to the SurE nucleotidase family.</text>
</comment>
<dbReference type="OrthoDB" id="9780815at2"/>
<dbReference type="GO" id="GO:0008254">
    <property type="term" value="F:3'-nucleotidase activity"/>
    <property type="evidence" value="ECO:0007669"/>
    <property type="project" value="TreeGrafter"/>
</dbReference>
<dbReference type="HOGENOM" id="CLU_045192_1_3_0"/>
<evidence type="ECO:0000256" key="8">
    <source>
        <dbReference type="ARBA" id="ARBA00022801"/>
    </source>
</evidence>
<evidence type="ECO:0000256" key="1">
    <source>
        <dbReference type="ARBA" id="ARBA00000815"/>
    </source>
</evidence>
<organism evidence="11 12">
    <name type="scientific">Caldilinea aerophila (strain DSM 14535 / JCM 11387 / NBRC 104270 / STL-6-O1)</name>
    <dbReference type="NCBI Taxonomy" id="926550"/>
    <lineage>
        <taxon>Bacteria</taxon>
        <taxon>Bacillati</taxon>
        <taxon>Chloroflexota</taxon>
        <taxon>Caldilineae</taxon>
        <taxon>Caldilineales</taxon>
        <taxon>Caldilineaceae</taxon>
        <taxon>Caldilinea</taxon>
    </lineage>
</organism>
<gene>
    <name evidence="9 11" type="primary">surE</name>
    <name evidence="11" type="ordered locus">CLDAP_15360</name>
</gene>
<comment type="cofactor">
    <cofactor evidence="2">
        <name>Mg(2+)</name>
        <dbReference type="ChEBI" id="CHEBI:18420"/>
    </cofactor>
</comment>
<dbReference type="SUPFAM" id="SSF64167">
    <property type="entry name" value="SurE-like"/>
    <property type="match status" value="1"/>
</dbReference>
<comment type="cofactor">
    <cofactor evidence="9">
        <name>a divalent metal cation</name>
        <dbReference type="ChEBI" id="CHEBI:60240"/>
    </cofactor>
    <text evidence="9">Binds 1 divalent metal cation per subunit.</text>
</comment>
<feature type="binding site" evidence="9">
    <location>
        <position position="96"/>
    </location>
    <ligand>
        <name>a divalent metal cation</name>
        <dbReference type="ChEBI" id="CHEBI:60240"/>
    </ligand>
</feature>
<evidence type="ECO:0000256" key="4">
    <source>
        <dbReference type="ARBA" id="ARBA00011062"/>
    </source>
</evidence>
<dbReference type="PANTHER" id="PTHR30457">
    <property type="entry name" value="5'-NUCLEOTIDASE SURE"/>
    <property type="match status" value="1"/>
</dbReference>
<dbReference type="RefSeq" id="WP_014432814.1">
    <property type="nucleotide sequence ID" value="NC_017079.1"/>
</dbReference>
<evidence type="ECO:0000259" key="10">
    <source>
        <dbReference type="Pfam" id="PF01975"/>
    </source>
</evidence>
<evidence type="ECO:0000256" key="5">
    <source>
        <dbReference type="ARBA" id="ARBA00022490"/>
    </source>
</evidence>
<evidence type="ECO:0000313" key="12">
    <source>
        <dbReference type="Proteomes" id="UP000007880"/>
    </source>
</evidence>
<dbReference type="InterPro" id="IPR030048">
    <property type="entry name" value="SurE"/>
</dbReference>
<keyword evidence="8 9" id="KW-0378">Hydrolase</keyword>
<dbReference type="eggNOG" id="COG0496">
    <property type="taxonomic scope" value="Bacteria"/>
</dbReference>
<comment type="catalytic activity">
    <reaction evidence="1 9">
        <text>a ribonucleoside 5'-phosphate + H2O = a ribonucleoside + phosphate</text>
        <dbReference type="Rhea" id="RHEA:12484"/>
        <dbReference type="ChEBI" id="CHEBI:15377"/>
        <dbReference type="ChEBI" id="CHEBI:18254"/>
        <dbReference type="ChEBI" id="CHEBI:43474"/>
        <dbReference type="ChEBI" id="CHEBI:58043"/>
        <dbReference type="EC" id="3.1.3.5"/>
    </reaction>
</comment>
<dbReference type="Gene3D" id="3.40.1210.10">
    <property type="entry name" value="Survival protein SurE-like phosphatase/nucleotidase"/>
    <property type="match status" value="1"/>
</dbReference>
<feature type="binding site" evidence="9">
    <location>
        <position position="40"/>
    </location>
    <ligand>
        <name>a divalent metal cation</name>
        <dbReference type="ChEBI" id="CHEBI:60240"/>
    </ligand>
</feature>
<protein>
    <recommendedName>
        <fullName evidence="9">5'-nucleotidase SurE</fullName>
        <ecNumber evidence="9">3.1.3.5</ecNumber>
    </recommendedName>
    <alternativeName>
        <fullName evidence="9">Nucleoside 5'-monophosphate phosphohydrolase</fullName>
    </alternativeName>
</protein>
<dbReference type="Pfam" id="PF01975">
    <property type="entry name" value="SurE"/>
    <property type="match status" value="1"/>
</dbReference>
<evidence type="ECO:0000256" key="6">
    <source>
        <dbReference type="ARBA" id="ARBA00022723"/>
    </source>
</evidence>
<keyword evidence="7 9" id="KW-0547">Nucleotide-binding</keyword>
<dbReference type="GO" id="GO:0046872">
    <property type="term" value="F:metal ion binding"/>
    <property type="evidence" value="ECO:0007669"/>
    <property type="project" value="UniProtKB-UniRule"/>
</dbReference>
<proteinExistence type="inferred from homology"/>
<dbReference type="STRING" id="926550.CLDAP_15360"/>
<dbReference type="InterPro" id="IPR036523">
    <property type="entry name" value="SurE-like_sf"/>
</dbReference>
<dbReference type="GO" id="GO:0005737">
    <property type="term" value="C:cytoplasm"/>
    <property type="evidence" value="ECO:0007669"/>
    <property type="project" value="UniProtKB-SubCell"/>
</dbReference>
<dbReference type="Proteomes" id="UP000007880">
    <property type="component" value="Chromosome"/>
</dbReference>
<dbReference type="GO" id="GO:0000166">
    <property type="term" value="F:nucleotide binding"/>
    <property type="evidence" value="ECO:0007669"/>
    <property type="project" value="UniProtKB-KW"/>
</dbReference>
<dbReference type="PATRIC" id="fig|926550.5.peg.1619"/>
<dbReference type="NCBIfam" id="TIGR00087">
    <property type="entry name" value="surE"/>
    <property type="match status" value="1"/>
</dbReference>
<dbReference type="AlphaFoldDB" id="I0I2T8"/>
<evidence type="ECO:0000256" key="3">
    <source>
        <dbReference type="ARBA" id="ARBA00004496"/>
    </source>
</evidence>
<keyword evidence="6 9" id="KW-0479">Metal-binding</keyword>
<dbReference type="EC" id="3.1.3.5" evidence="9"/>
<name>I0I2T8_CALAS</name>
<feature type="binding site" evidence="9">
    <location>
        <position position="10"/>
    </location>
    <ligand>
        <name>a divalent metal cation</name>
        <dbReference type="ChEBI" id="CHEBI:60240"/>
    </ligand>
</feature>
<dbReference type="GO" id="GO:0004309">
    <property type="term" value="F:exopolyphosphatase activity"/>
    <property type="evidence" value="ECO:0007669"/>
    <property type="project" value="TreeGrafter"/>
</dbReference>
<dbReference type="InterPro" id="IPR002828">
    <property type="entry name" value="SurE-like_Pase/nucleotidase"/>
</dbReference>
<keyword evidence="12" id="KW-1185">Reference proteome</keyword>
<dbReference type="KEGG" id="cap:CLDAP_15360"/>
<dbReference type="PANTHER" id="PTHR30457:SF12">
    <property type="entry name" value="5'_3'-NUCLEOTIDASE SURE"/>
    <property type="match status" value="1"/>
</dbReference>